<dbReference type="RefSeq" id="WP_079442370.1">
    <property type="nucleotide sequence ID" value="NZ_JBLZIA010000002.1"/>
</dbReference>
<gene>
    <name evidence="2" type="primary">arsD</name>
    <name evidence="2" type="ORF">CLCHR_47340</name>
    <name evidence="3" type="ORF">D2A34_17310</name>
    <name evidence="1" type="ORF">GKZ28_16900</name>
</gene>
<dbReference type="InterPro" id="IPR010712">
    <property type="entry name" value="Arsenical-R_ArsD"/>
</dbReference>
<evidence type="ECO:0000313" key="3">
    <source>
        <dbReference type="EMBL" id="RII33496.1"/>
    </source>
</evidence>
<evidence type="ECO:0000313" key="5">
    <source>
        <dbReference type="Proteomes" id="UP000265930"/>
    </source>
</evidence>
<keyword evidence="4" id="KW-1185">Reference proteome</keyword>
<dbReference type="EMBL" id="QXDJ01000004">
    <property type="protein sequence ID" value="RII33496.1"/>
    <property type="molecule type" value="Genomic_DNA"/>
</dbReference>
<accession>A0A1V4I4V9</accession>
<dbReference type="Gene3D" id="3.40.30.10">
    <property type="entry name" value="Glutaredoxin"/>
    <property type="match status" value="1"/>
</dbReference>
<dbReference type="Proteomes" id="UP000265930">
    <property type="component" value="Unassembled WGS sequence"/>
</dbReference>
<dbReference type="EMBL" id="WSRQ01000030">
    <property type="protein sequence ID" value="MVX65372.1"/>
    <property type="molecule type" value="Genomic_DNA"/>
</dbReference>
<dbReference type="AlphaFoldDB" id="A0A1V4I4V9"/>
<dbReference type="Proteomes" id="UP000656077">
    <property type="component" value="Unassembled WGS sequence"/>
</dbReference>
<comment type="caution">
    <text evidence="2">The sequence shown here is derived from an EMBL/GenBank/DDBJ whole genome shotgun (WGS) entry which is preliminary data.</text>
</comment>
<dbReference type="Pfam" id="PF06953">
    <property type="entry name" value="ArsD"/>
    <property type="match status" value="1"/>
</dbReference>
<reference evidence="1" key="3">
    <citation type="submission" date="2019-12" db="EMBL/GenBank/DDBJ databases">
        <title>Microbes associate with the intestines of laboratory mice.</title>
        <authorList>
            <person name="Navarre W."/>
            <person name="Wong E."/>
        </authorList>
    </citation>
    <scope>NUCLEOTIDE SEQUENCE</scope>
    <source>
        <strain evidence="1">NM79_F5</strain>
    </source>
</reference>
<dbReference type="EMBL" id="MZGT01000133">
    <property type="protein sequence ID" value="OPJ55018.1"/>
    <property type="molecule type" value="Genomic_DNA"/>
</dbReference>
<dbReference type="GO" id="GO:0046685">
    <property type="term" value="P:response to arsenic-containing substance"/>
    <property type="evidence" value="ECO:0007669"/>
    <property type="project" value="InterPro"/>
</dbReference>
<evidence type="ECO:0000313" key="2">
    <source>
        <dbReference type="EMBL" id="OPJ55018.1"/>
    </source>
</evidence>
<proteinExistence type="predicted"/>
<dbReference type="STRING" id="225345.CLCHR_47340"/>
<dbReference type="GO" id="GO:0045892">
    <property type="term" value="P:negative regulation of DNA-templated transcription"/>
    <property type="evidence" value="ECO:0007669"/>
    <property type="project" value="InterPro"/>
</dbReference>
<dbReference type="GO" id="GO:0003677">
    <property type="term" value="F:DNA binding"/>
    <property type="evidence" value="ECO:0007669"/>
    <property type="project" value="InterPro"/>
</dbReference>
<dbReference type="NCBIfam" id="NF033727">
    <property type="entry name" value="chaperon_ArsD"/>
    <property type="match status" value="1"/>
</dbReference>
<protein>
    <submittedName>
        <fullName evidence="2">Arsenical resistance operon trans-acting repressor ArsD</fullName>
    </submittedName>
    <submittedName>
        <fullName evidence="3">Arsenical resistance operon transcriptional repressor ArsD</fullName>
    </submittedName>
    <submittedName>
        <fullName evidence="1">Arsenite efflux transporter metallochaperone ArsD</fullName>
    </submittedName>
</protein>
<sequence length="128" mass="13787">MKKMIIFDPAMCCSTGVCGPSVDKELLRVSTALNTLKNKGILVERHNLTSNPQIFVDNKVINEILNTKGVEALPVTMVDGVVVKEGSYPTNEEFCSLLEIPADTLKLTIKKASIKKPATGCGCKDGCC</sequence>
<reference evidence="2 4" key="1">
    <citation type="submission" date="2017-03" db="EMBL/GenBank/DDBJ databases">
        <title>Genome sequence of Clostridium chromiireducens DSM 23318.</title>
        <authorList>
            <person name="Poehlein A."/>
            <person name="Daniel R."/>
        </authorList>
    </citation>
    <scope>NUCLEOTIDE SEQUENCE [LARGE SCALE GENOMIC DNA]</scope>
    <source>
        <strain evidence="2 4">DSM 23318</strain>
    </source>
</reference>
<dbReference type="OrthoDB" id="9801358at2"/>
<dbReference type="Proteomes" id="UP000191056">
    <property type="component" value="Unassembled WGS sequence"/>
</dbReference>
<organism evidence="2 4">
    <name type="scientific">Clostridium chromiireducens</name>
    <dbReference type="NCBI Taxonomy" id="225345"/>
    <lineage>
        <taxon>Bacteria</taxon>
        <taxon>Bacillati</taxon>
        <taxon>Bacillota</taxon>
        <taxon>Clostridia</taxon>
        <taxon>Eubacteriales</taxon>
        <taxon>Clostridiaceae</taxon>
        <taxon>Clostridium</taxon>
    </lineage>
</organism>
<name>A0A1V4I4V9_9CLOT</name>
<reference evidence="3 5" key="2">
    <citation type="submission" date="2018-08" db="EMBL/GenBank/DDBJ databases">
        <title>Genome of Clostridium chromiireducens C1, DSM12136.</title>
        <authorList>
            <person name="Xing M."/>
            <person name="Wei Y."/>
            <person name="Ang E.L."/>
            <person name="Zhao H."/>
            <person name="Zhang Y."/>
        </authorList>
    </citation>
    <scope>NUCLEOTIDE SEQUENCE [LARGE SCALE GENOMIC DNA]</scope>
    <source>
        <strain evidence="3 5">C1</strain>
    </source>
</reference>
<evidence type="ECO:0000313" key="1">
    <source>
        <dbReference type="EMBL" id="MVX65372.1"/>
    </source>
</evidence>
<evidence type="ECO:0000313" key="4">
    <source>
        <dbReference type="Proteomes" id="UP000191056"/>
    </source>
</evidence>